<keyword evidence="2" id="KW-0472">Membrane</keyword>
<keyword evidence="2" id="KW-1133">Transmembrane helix</keyword>
<keyword evidence="4" id="KW-1185">Reference proteome</keyword>
<feature type="compositionally biased region" description="Low complexity" evidence="1">
    <location>
        <begin position="57"/>
        <end position="87"/>
    </location>
</feature>
<protein>
    <submittedName>
        <fullName evidence="3">Uncharacterized protein</fullName>
    </submittedName>
</protein>
<name>A0A9X1S0K0_9MICO</name>
<proteinExistence type="predicted"/>
<gene>
    <name evidence="3" type="ORF">KEC56_07375</name>
</gene>
<dbReference type="Proteomes" id="UP001139289">
    <property type="component" value="Unassembled WGS sequence"/>
</dbReference>
<comment type="caution">
    <text evidence="3">The sequence shown here is derived from an EMBL/GenBank/DDBJ whole genome shotgun (WGS) entry which is preliminary data.</text>
</comment>
<accession>A0A9X1S0K0</accession>
<dbReference type="AlphaFoldDB" id="A0A9X1S0K0"/>
<dbReference type="EMBL" id="JAGTTM010000002">
    <property type="protein sequence ID" value="MCC2029337.1"/>
    <property type="molecule type" value="Genomic_DNA"/>
</dbReference>
<organism evidence="3 4">
    <name type="scientific">Microbacterium tenebrionis</name>
    <dbReference type="NCBI Taxonomy" id="2830665"/>
    <lineage>
        <taxon>Bacteria</taxon>
        <taxon>Bacillati</taxon>
        <taxon>Actinomycetota</taxon>
        <taxon>Actinomycetes</taxon>
        <taxon>Micrococcales</taxon>
        <taxon>Microbacteriaceae</taxon>
        <taxon>Microbacterium</taxon>
    </lineage>
</organism>
<evidence type="ECO:0000256" key="1">
    <source>
        <dbReference type="SAM" id="MobiDB-lite"/>
    </source>
</evidence>
<keyword evidence="2" id="KW-0812">Transmembrane</keyword>
<evidence type="ECO:0000313" key="3">
    <source>
        <dbReference type="EMBL" id="MCC2029337.1"/>
    </source>
</evidence>
<reference evidence="3" key="1">
    <citation type="submission" date="2021-04" db="EMBL/GenBank/DDBJ databases">
        <title>Microbacterium tenobrionis sp. nov. and Microbacterium allomyrinae sp. nov., isolated from larvae of Tenobrio molitor and Allomyrina dichotoma, respectively.</title>
        <authorList>
            <person name="Lee S.D."/>
        </authorList>
    </citation>
    <scope>NUCLEOTIDE SEQUENCE</scope>
    <source>
        <strain evidence="3">YMB-B2</strain>
    </source>
</reference>
<dbReference type="RefSeq" id="WP_227530415.1">
    <property type="nucleotide sequence ID" value="NZ_JAGTTM010000002.1"/>
</dbReference>
<feature type="transmembrane region" description="Helical" evidence="2">
    <location>
        <begin position="23"/>
        <end position="45"/>
    </location>
</feature>
<feature type="region of interest" description="Disordered" evidence="1">
    <location>
        <begin position="51"/>
        <end position="97"/>
    </location>
</feature>
<evidence type="ECO:0000256" key="2">
    <source>
        <dbReference type="SAM" id="Phobius"/>
    </source>
</evidence>
<sequence>MSDGQPRPEWIFPEEKKRDKGRIWLIVGLSVIALAIVGTLLFFLLPREGAPVPSPSPTASSTTSSPTPTSDSTPTPTSAPTSTSEPAPSQPPAADPGMDVFVEKVRPRLDDGVRGLQLVQDNMDLGAQIVDSLQNDAAVLSDTPAPSSVAAEWSDMVTQYSSKLGDLRAAYDNGSDPHAPLEAASTALQKVRALVGL</sequence>
<evidence type="ECO:0000313" key="4">
    <source>
        <dbReference type="Proteomes" id="UP001139289"/>
    </source>
</evidence>